<name>A0A7C9LUH8_9BACT</name>
<feature type="coiled-coil region" evidence="7">
    <location>
        <begin position="439"/>
        <end position="526"/>
    </location>
</feature>
<keyword evidence="10" id="KW-1185">Reference proteome</keyword>
<evidence type="ECO:0000256" key="6">
    <source>
        <dbReference type="ARBA" id="ARBA00023098"/>
    </source>
</evidence>
<dbReference type="Gene3D" id="3.30.870.10">
    <property type="entry name" value="Endonuclease Chain A"/>
    <property type="match status" value="1"/>
</dbReference>
<dbReference type="Proteomes" id="UP000482295">
    <property type="component" value="Unassembled WGS sequence"/>
</dbReference>
<evidence type="ECO:0000313" key="9">
    <source>
        <dbReference type="EMBL" id="MUL27275.1"/>
    </source>
</evidence>
<protein>
    <recommendedName>
        <fullName evidence="3">phospholipase D</fullName>
        <ecNumber evidence="3">3.1.4.4</ecNumber>
    </recommendedName>
</protein>
<comment type="catalytic activity">
    <reaction evidence="1">
        <text>a 1,2-diacyl-sn-glycero-3-phosphocholine + H2O = a 1,2-diacyl-sn-glycero-3-phosphate + choline + H(+)</text>
        <dbReference type="Rhea" id="RHEA:14445"/>
        <dbReference type="ChEBI" id="CHEBI:15354"/>
        <dbReference type="ChEBI" id="CHEBI:15377"/>
        <dbReference type="ChEBI" id="CHEBI:15378"/>
        <dbReference type="ChEBI" id="CHEBI:57643"/>
        <dbReference type="ChEBI" id="CHEBI:58608"/>
        <dbReference type="EC" id="3.1.4.4"/>
    </reaction>
</comment>
<feature type="domain" description="PLD phosphodiesterase" evidence="8">
    <location>
        <begin position="279"/>
        <end position="306"/>
    </location>
</feature>
<dbReference type="GO" id="GO:0016042">
    <property type="term" value="P:lipid catabolic process"/>
    <property type="evidence" value="ECO:0007669"/>
    <property type="project" value="UniProtKB-KW"/>
</dbReference>
<keyword evidence="5" id="KW-0442">Lipid degradation</keyword>
<dbReference type="InterPro" id="IPR001736">
    <property type="entry name" value="PLipase_D/transphosphatidylase"/>
</dbReference>
<dbReference type="InterPro" id="IPR051406">
    <property type="entry name" value="PLD_domain"/>
</dbReference>
<keyword evidence="6" id="KW-0443">Lipid metabolism</keyword>
<dbReference type="PANTHER" id="PTHR43856:SF1">
    <property type="entry name" value="MITOCHONDRIAL CARDIOLIPIN HYDROLASE"/>
    <property type="match status" value="1"/>
</dbReference>
<dbReference type="PROSITE" id="PS50035">
    <property type="entry name" value="PLD"/>
    <property type="match status" value="1"/>
</dbReference>
<comment type="similarity">
    <text evidence="2">Belongs to the phospholipase D family.</text>
</comment>
<dbReference type="PANTHER" id="PTHR43856">
    <property type="entry name" value="CARDIOLIPIN HYDROLASE"/>
    <property type="match status" value="1"/>
</dbReference>
<keyword evidence="7" id="KW-0175">Coiled coil</keyword>
<evidence type="ECO:0000256" key="5">
    <source>
        <dbReference type="ARBA" id="ARBA00022963"/>
    </source>
</evidence>
<accession>A0A7C9LUH8</accession>
<comment type="caution">
    <text evidence="9">The sequence shown here is derived from an EMBL/GenBank/DDBJ whole genome shotgun (WGS) entry which is preliminary data.</text>
</comment>
<evidence type="ECO:0000256" key="2">
    <source>
        <dbReference type="ARBA" id="ARBA00008664"/>
    </source>
</evidence>
<dbReference type="RefSeq" id="WP_155715278.1">
    <property type="nucleotide sequence ID" value="NZ_VVIQ01000002.1"/>
</dbReference>
<dbReference type="EMBL" id="VVIQ01000002">
    <property type="protein sequence ID" value="MUL27275.1"/>
    <property type="molecule type" value="Genomic_DNA"/>
</dbReference>
<dbReference type="GO" id="GO:0004630">
    <property type="term" value="F:phospholipase D activity"/>
    <property type="evidence" value="ECO:0007669"/>
    <property type="project" value="UniProtKB-EC"/>
</dbReference>
<evidence type="ECO:0000256" key="3">
    <source>
        <dbReference type="ARBA" id="ARBA00012027"/>
    </source>
</evidence>
<proteinExistence type="inferred from homology"/>
<dbReference type="SUPFAM" id="SSF56024">
    <property type="entry name" value="Phospholipase D/nuclease"/>
    <property type="match status" value="1"/>
</dbReference>
<evidence type="ECO:0000256" key="4">
    <source>
        <dbReference type="ARBA" id="ARBA00022801"/>
    </source>
</evidence>
<dbReference type="GO" id="GO:0006793">
    <property type="term" value="P:phosphorus metabolic process"/>
    <property type="evidence" value="ECO:0007669"/>
    <property type="project" value="UniProtKB-ARBA"/>
</dbReference>
<keyword evidence="4" id="KW-0378">Hydrolase</keyword>
<dbReference type="EC" id="3.1.4.4" evidence="3"/>
<evidence type="ECO:0000256" key="7">
    <source>
        <dbReference type="SAM" id="Coils"/>
    </source>
</evidence>
<dbReference type="GO" id="GO:0016891">
    <property type="term" value="F:RNA endonuclease activity producing 5'-phosphomonoesters, hydrolytic mechanism"/>
    <property type="evidence" value="ECO:0007669"/>
    <property type="project" value="TreeGrafter"/>
</dbReference>
<dbReference type="InterPro" id="IPR025202">
    <property type="entry name" value="PLD-like_dom"/>
</dbReference>
<sequence>MQRNDKILCKLLNYIPNERTFEVEDIASKMRGYVIFLNNYQDISILKEAYNKKRNIALYFDKYECGKALFSYKKLEFIEDKQVEVKALFSEYDKDFNLSLFENLYNSLGEVIDSEEKFFLAKSLLLVNKELKIKKSLTKELFKMSTSTFQKKFWNEGLLPFFSNIGIRELWSGADEEKQATILQRLGIRIQPISITNVECYFDQIGEVVAKNIISAKKIIKIAMAWFTNFNIFKIIKHKLENGVEVVLVTNNDLINNGGYCLNLNELIEKGLKIYLYEYPDMLHHKFCIIDDEIVMTGSYNWTFFSEAVNRENMIVIKDDKKIIESFTKEFQYIIRGRQIISKMPSVVPERPEYDRSSFKQYISEELVIRARKRIGDIYENISRAKSLSPSYITVSKAIQDLDINLSDTSISTQSLDFAAETTAIEERRKLIDSNMQKIQKLEIKQQTIQKQQKDINKRHQEVQAYAQQIVENKDITEEERKRKQKDISQKKESLQREEELLKKSLDKVEEETINLNRDVQQSKDEIRTIQETSQVETQGGRGSLKINLKWNTIDDLDLHVFDPDGYEIYYNSRNHVCNGVKGQLDIDANASTPYSRTPQENIYWEEGKNAPIGRYKVQVVLYSKRDIVDNIPFTITVYPDKGETKIFPGEIKTLQTPKTIIEFEYSENGIIYL</sequence>
<reference evidence="9 10" key="1">
    <citation type="submission" date="2019-09" db="EMBL/GenBank/DDBJ databases">
        <title>Prevotella A2879 sp. nov., isolated from an abscess of a patient.</title>
        <authorList>
            <person name="Buhl M."/>
            <person name="Oberhettinger P."/>
        </authorList>
    </citation>
    <scope>NUCLEOTIDE SEQUENCE [LARGE SCALE GENOMIC DNA]</scope>
    <source>
        <strain evidence="9 10">A2879</strain>
    </source>
</reference>
<organism evidence="9 10">
    <name type="scientific">Prevotella vespertina</name>
    <dbReference type="NCBI Taxonomy" id="2608404"/>
    <lineage>
        <taxon>Bacteria</taxon>
        <taxon>Pseudomonadati</taxon>
        <taxon>Bacteroidota</taxon>
        <taxon>Bacteroidia</taxon>
        <taxon>Bacteroidales</taxon>
        <taxon>Prevotellaceae</taxon>
        <taxon>Prevotella</taxon>
    </lineage>
</organism>
<dbReference type="Pfam" id="PF13091">
    <property type="entry name" value="PLDc_2"/>
    <property type="match status" value="1"/>
</dbReference>
<gene>
    <name evidence="9" type="ORF">F0475_02855</name>
</gene>
<evidence type="ECO:0000313" key="10">
    <source>
        <dbReference type="Proteomes" id="UP000482295"/>
    </source>
</evidence>
<dbReference type="AlphaFoldDB" id="A0A7C9LUH8"/>
<evidence type="ECO:0000256" key="1">
    <source>
        <dbReference type="ARBA" id="ARBA00000798"/>
    </source>
</evidence>
<dbReference type="SMART" id="SM00155">
    <property type="entry name" value="PLDc"/>
    <property type="match status" value="1"/>
</dbReference>
<evidence type="ECO:0000259" key="8">
    <source>
        <dbReference type="PROSITE" id="PS50035"/>
    </source>
</evidence>